<dbReference type="HOGENOM" id="CLU_3035561_0_0_1"/>
<dbReference type="AlphaFoldDB" id="J3N570"/>
<name>J3N570_ORYBR</name>
<dbReference type="Proteomes" id="UP000006038">
    <property type="component" value="Chromosome 10"/>
</dbReference>
<evidence type="ECO:0000313" key="2">
    <source>
        <dbReference type="Proteomes" id="UP000006038"/>
    </source>
</evidence>
<reference evidence="1" key="2">
    <citation type="submission" date="2013-04" db="UniProtKB">
        <authorList>
            <consortium name="EnsemblPlants"/>
        </authorList>
    </citation>
    <scope>IDENTIFICATION</scope>
</reference>
<reference evidence="1" key="1">
    <citation type="journal article" date="2013" name="Nat. Commun.">
        <title>Whole-genome sequencing of Oryza brachyantha reveals mechanisms underlying Oryza genome evolution.</title>
        <authorList>
            <person name="Chen J."/>
            <person name="Huang Q."/>
            <person name="Gao D."/>
            <person name="Wang J."/>
            <person name="Lang Y."/>
            <person name="Liu T."/>
            <person name="Li B."/>
            <person name="Bai Z."/>
            <person name="Luis Goicoechea J."/>
            <person name="Liang C."/>
            <person name="Chen C."/>
            <person name="Zhang W."/>
            <person name="Sun S."/>
            <person name="Liao Y."/>
            <person name="Zhang X."/>
            <person name="Yang L."/>
            <person name="Song C."/>
            <person name="Wang M."/>
            <person name="Shi J."/>
            <person name="Liu G."/>
            <person name="Liu J."/>
            <person name="Zhou H."/>
            <person name="Zhou W."/>
            <person name="Yu Q."/>
            <person name="An N."/>
            <person name="Chen Y."/>
            <person name="Cai Q."/>
            <person name="Wang B."/>
            <person name="Liu B."/>
            <person name="Min J."/>
            <person name="Huang Y."/>
            <person name="Wu H."/>
            <person name="Li Z."/>
            <person name="Zhang Y."/>
            <person name="Yin Y."/>
            <person name="Song W."/>
            <person name="Jiang J."/>
            <person name="Jackson S.A."/>
            <person name="Wing R.A."/>
            <person name="Wang J."/>
            <person name="Chen M."/>
        </authorList>
    </citation>
    <scope>NUCLEOTIDE SEQUENCE [LARGE SCALE GENOMIC DNA]</scope>
    <source>
        <strain evidence="1">cv. IRGC 101232</strain>
    </source>
</reference>
<dbReference type="Gramene" id="OB10G26680.1">
    <property type="protein sequence ID" value="OB10G26680.1"/>
    <property type="gene ID" value="OB10G26680"/>
</dbReference>
<accession>J3N570</accession>
<sequence length="55" mass="6177">MRLGHCTACRYATFGATVITAQHLLGQSSNQWKHSKFSKLVRGHAQKQLGRKQPI</sequence>
<organism evidence="1">
    <name type="scientific">Oryza brachyantha</name>
    <name type="common">malo sina</name>
    <dbReference type="NCBI Taxonomy" id="4533"/>
    <lineage>
        <taxon>Eukaryota</taxon>
        <taxon>Viridiplantae</taxon>
        <taxon>Streptophyta</taxon>
        <taxon>Embryophyta</taxon>
        <taxon>Tracheophyta</taxon>
        <taxon>Spermatophyta</taxon>
        <taxon>Magnoliopsida</taxon>
        <taxon>Liliopsida</taxon>
        <taxon>Poales</taxon>
        <taxon>Poaceae</taxon>
        <taxon>BOP clade</taxon>
        <taxon>Oryzoideae</taxon>
        <taxon>Oryzeae</taxon>
        <taxon>Oryzinae</taxon>
        <taxon>Oryza</taxon>
    </lineage>
</organism>
<dbReference type="EnsemblPlants" id="OB10G26680.1">
    <property type="protein sequence ID" value="OB10G26680.1"/>
    <property type="gene ID" value="OB10G26680"/>
</dbReference>
<protein>
    <submittedName>
        <fullName evidence="1">Uncharacterized protein</fullName>
    </submittedName>
</protein>
<evidence type="ECO:0000313" key="1">
    <source>
        <dbReference type="EnsemblPlants" id="OB10G26680.1"/>
    </source>
</evidence>
<keyword evidence="2" id="KW-1185">Reference proteome</keyword>
<proteinExistence type="predicted"/>